<organism evidence="1 2">
    <name type="scientific">Reticulomyxa filosa</name>
    <dbReference type="NCBI Taxonomy" id="46433"/>
    <lineage>
        <taxon>Eukaryota</taxon>
        <taxon>Sar</taxon>
        <taxon>Rhizaria</taxon>
        <taxon>Retaria</taxon>
        <taxon>Foraminifera</taxon>
        <taxon>Monothalamids</taxon>
        <taxon>Reticulomyxidae</taxon>
        <taxon>Reticulomyxa</taxon>
    </lineage>
</organism>
<sequence>MVAFDPTEADFSKMCNNTKERGLHMSQLIQQIHICVDETRFTSAYTKHVNEEIKSPETPIKITKNDVVKKSFNYPFDLTTQSDLVWFVGRIADPSPQTKFSDKASAAISNSIGCGCNLM</sequence>
<dbReference type="EMBL" id="ASPP01020687">
    <property type="protein sequence ID" value="ETO13298.1"/>
    <property type="molecule type" value="Genomic_DNA"/>
</dbReference>
<proteinExistence type="predicted"/>
<gene>
    <name evidence="1" type="ORF">RFI_24076</name>
</gene>
<dbReference type="InterPro" id="IPR042178">
    <property type="entry name" value="Serpin_sf_1"/>
</dbReference>
<dbReference type="Proteomes" id="UP000023152">
    <property type="component" value="Unassembled WGS sequence"/>
</dbReference>
<dbReference type="SUPFAM" id="SSF56574">
    <property type="entry name" value="Serpins"/>
    <property type="match status" value="1"/>
</dbReference>
<dbReference type="AlphaFoldDB" id="X6MH04"/>
<evidence type="ECO:0000313" key="2">
    <source>
        <dbReference type="Proteomes" id="UP000023152"/>
    </source>
</evidence>
<evidence type="ECO:0000313" key="1">
    <source>
        <dbReference type="EMBL" id="ETO13298.1"/>
    </source>
</evidence>
<dbReference type="Gene3D" id="3.30.497.10">
    <property type="entry name" value="Antithrombin, subunit I, domain 2"/>
    <property type="match status" value="1"/>
</dbReference>
<protein>
    <submittedName>
        <fullName evidence="1">Uncharacterized protein</fullName>
    </submittedName>
</protein>
<accession>X6MH04</accession>
<name>X6MH04_RETFI</name>
<dbReference type="InterPro" id="IPR036186">
    <property type="entry name" value="Serpin_sf"/>
</dbReference>
<comment type="caution">
    <text evidence="1">The sequence shown here is derived from an EMBL/GenBank/DDBJ whole genome shotgun (WGS) entry which is preliminary data.</text>
</comment>
<keyword evidence="2" id="KW-1185">Reference proteome</keyword>
<reference evidence="1 2" key="1">
    <citation type="journal article" date="2013" name="Curr. Biol.">
        <title>The Genome of the Foraminiferan Reticulomyxa filosa.</title>
        <authorList>
            <person name="Glockner G."/>
            <person name="Hulsmann N."/>
            <person name="Schleicher M."/>
            <person name="Noegel A.A."/>
            <person name="Eichinger L."/>
            <person name="Gallinger C."/>
            <person name="Pawlowski J."/>
            <person name="Sierra R."/>
            <person name="Euteneuer U."/>
            <person name="Pillet L."/>
            <person name="Moustafa A."/>
            <person name="Platzer M."/>
            <person name="Groth M."/>
            <person name="Szafranski K."/>
            <person name="Schliwa M."/>
        </authorList>
    </citation>
    <scope>NUCLEOTIDE SEQUENCE [LARGE SCALE GENOMIC DNA]</scope>
</reference>